<dbReference type="Proteomes" id="UP000593567">
    <property type="component" value="Unassembled WGS sequence"/>
</dbReference>
<proteinExistence type="predicted"/>
<feature type="transmembrane region" description="Helical" evidence="1">
    <location>
        <begin position="38"/>
        <end position="57"/>
    </location>
</feature>
<dbReference type="AlphaFoldDB" id="A0A7J7JSG0"/>
<organism evidence="2 3">
    <name type="scientific">Bugula neritina</name>
    <name type="common">Brown bryozoan</name>
    <name type="synonym">Sertularia neritina</name>
    <dbReference type="NCBI Taxonomy" id="10212"/>
    <lineage>
        <taxon>Eukaryota</taxon>
        <taxon>Metazoa</taxon>
        <taxon>Spiralia</taxon>
        <taxon>Lophotrochozoa</taxon>
        <taxon>Bryozoa</taxon>
        <taxon>Gymnolaemata</taxon>
        <taxon>Cheilostomatida</taxon>
        <taxon>Flustrina</taxon>
        <taxon>Buguloidea</taxon>
        <taxon>Bugulidae</taxon>
        <taxon>Bugula</taxon>
    </lineage>
</organism>
<gene>
    <name evidence="2" type="ORF">EB796_013090</name>
</gene>
<dbReference type="EMBL" id="VXIV02001934">
    <property type="protein sequence ID" value="KAF6028594.1"/>
    <property type="molecule type" value="Genomic_DNA"/>
</dbReference>
<accession>A0A7J7JSG0</accession>
<evidence type="ECO:0000313" key="3">
    <source>
        <dbReference type="Proteomes" id="UP000593567"/>
    </source>
</evidence>
<comment type="caution">
    <text evidence="2">The sequence shown here is derived from an EMBL/GenBank/DDBJ whole genome shotgun (WGS) entry which is preliminary data.</text>
</comment>
<feature type="transmembrane region" description="Helical" evidence="1">
    <location>
        <begin position="12"/>
        <end position="31"/>
    </location>
</feature>
<keyword evidence="1" id="KW-0472">Membrane</keyword>
<sequence length="71" mass="8259">MKQLPTQYKILFYYGMSLNSSGFVLNLILHLEVVCKSITFNATLPMFLFMSVSIPMFCNCYCNCLRINILY</sequence>
<evidence type="ECO:0000256" key="1">
    <source>
        <dbReference type="SAM" id="Phobius"/>
    </source>
</evidence>
<keyword evidence="3" id="KW-1185">Reference proteome</keyword>
<name>A0A7J7JSG0_BUGNE</name>
<protein>
    <submittedName>
        <fullName evidence="2">Uncharacterized protein</fullName>
    </submittedName>
</protein>
<keyword evidence="1" id="KW-0812">Transmembrane</keyword>
<reference evidence="2" key="1">
    <citation type="submission" date="2020-06" db="EMBL/GenBank/DDBJ databases">
        <title>Draft genome of Bugula neritina, a colonial animal packing powerful symbionts and potential medicines.</title>
        <authorList>
            <person name="Rayko M."/>
        </authorList>
    </citation>
    <scope>NUCLEOTIDE SEQUENCE [LARGE SCALE GENOMIC DNA]</scope>
    <source>
        <strain evidence="2">Kwan_BN1</strain>
    </source>
</reference>
<evidence type="ECO:0000313" key="2">
    <source>
        <dbReference type="EMBL" id="KAF6028594.1"/>
    </source>
</evidence>
<keyword evidence="1" id="KW-1133">Transmembrane helix</keyword>